<organism evidence="2 3">
    <name type="scientific">Listeria grandensis</name>
    <dbReference type="NCBI Taxonomy" id="1494963"/>
    <lineage>
        <taxon>Bacteria</taxon>
        <taxon>Bacillati</taxon>
        <taxon>Bacillota</taxon>
        <taxon>Bacilli</taxon>
        <taxon>Bacillales</taxon>
        <taxon>Listeriaceae</taxon>
        <taxon>Listeria</taxon>
    </lineage>
</organism>
<feature type="transmembrane region" description="Helical" evidence="1">
    <location>
        <begin position="279"/>
        <end position="299"/>
    </location>
</feature>
<comment type="caution">
    <text evidence="2">The sequence shown here is derived from an EMBL/GenBank/DDBJ whole genome shotgun (WGS) entry which is preliminary data.</text>
</comment>
<evidence type="ECO:0008006" key="4">
    <source>
        <dbReference type="Google" id="ProtNLM"/>
    </source>
</evidence>
<feature type="transmembrane region" description="Helical" evidence="1">
    <location>
        <begin position="72"/>
        <end position="92"/>
    </location>
</feature>
<sequence>MHFRIGRVVVVLGVVLYILSLYIAYIQMISPAYSYYQLINLHPSLLICTLSSLVAILPSFWSSYQVNRPSQVIYWVLYLFAYIPVMIIPDFIRENPMDSFWMFKITVFISLIALYGATKLPLILIKNLKVPQQIANMGLLVFTITLYSIIIGTFGFHINPVAFSEVYSLRESFRLETNKVAGYALVWLSKIMDIFFVAVGWLQGNLLLIFLGVIGQLYVYSITGHKSVAVSLGLLIIILYCLKKNGSTFGIKFIWLILGLVLGTMLLDWLNKDITFTEIFTRRMLLLPGALSSLFFDFFSTHEKTYLGHSILRNFLDYPYEGNPSNVIGLEYFGSLATSANANMWADGFSAFGYGGVLIFSLLLALILWIYDSISKQRNLMVSVGLMVMPAWSLVDSSFIIALFTNGIFIAIAINYCYRSDLWKGASHEFSKNSNYPI</sequence>
<evidence type="ECO:0000313" key="2">
    <source>
        <dbReference type="EMBL" id="MBC1935870.1"/>
    </source>
</evidence>
<keyword evidence="1" id="KW-1133">Transmembrane helix</keyword>
<keyword evidence="1" id="KW-0472">Membrane</keyword>
<accession>A0A7X0Y2M5</accession>
<feature type="transmembrane region" description="Helical" evidence="1">
    <location>
        <begin position="222"/>
        <end position="242"/>
    </location>
</feature>
<feature type="transmembrane region" description="Helical" evidence="1">
    <location>
        <begin position="391"/>
        <end position="418"/>
    </location>
</feature>
<feature type="transmembrane region" description="Helical" evidence="1">
    <location>
        <begin position="249"/>
        <end position="267"/>
    </location>
</feature>
<evidence type="ECO:0000256" key="1">
    <source>
        <dbReference type="SAM" id="Phobius"/>
    </source>
</evidence>
<feature type="transmembrane region" description="Helical" evidence="1">
    <location>
        <begin position="6"/>
        <end position="26"/>
    </location>
</feature>
<gene>
    <name evidence="2" type="ORF">HCA69_05785</name>
</gene>
<keyword evidence="1" id="KW-0812">Transmembrane</keyword>
<evidence type="ECO:0000313" key="3">
    <source>
        <dbReference type="Proteomes" id="UP000535908"/>
    </source>
</evidence>
<feature type="transmembrane region" description="Helical" evidence="1">
    <location>
        <begin position="351"/>
        <end position="371"/>
    </location>
</feature>
<protein>
    <recommendedName>
        <fullName evidence="4">B-band O-antigen polymerase</fullName>
    </recommendedName>
</protein>
<name>A0A7X0Y2M5_9LIST</name>
<feature type="transmembrane region" description="Helical" evidence="1">
    <location>
        <begin position="137"/>
        <end position="159"/>
    </location>
</feature>
<feature type="transmembrane region" description="Helical" evidence="1">
    <location>
        <begin position="99"/>
        <end position="117"/>
    </location>
</feature>
<reference evidence="2 3" key="1">
    <citation type="submission" date="2020-03" db="EMBL/GenBank/DDBJ databases">
        <title>Soil Listeria distribution.</title>
        <authorList>
            <person name="Liao J."/>
            <person name="Wiedmann M."/>
        </authorList>
    </citation>
    <scope>NUCLEOTIDE SEQUENCE [LARGE SCALE GENOMIC DNA]</scope>
    <source>
        <strain evidence="2 3">FSL L7-0741</strain>
    </source>
</reference>
<dbReference type="RefSeq" id="WP_185525748.1">
    <property type="nucleotide sequence ID" value="NZ_JAARWN010000003.1"/>
</dbReference>
<dbReference type="AlphaFoldDB" id="A0A7X0Y2M5"/>
<proteinExistence type="predicted"/>
<dbReference type="Proteomes" id="UP000535908">
    <property type="component" value="Unassembled WGS sequence"/>
</dbReference>
<feature type="transmembrane region" description="Helical" evidence="1">
    <location>
        <begin position="38"/>
        <end position="60"/>
    </location>
</feature>
<dbReference type="EMBL" id="JAARWN010000003">
    <property type="protein sequence ID" value="MBC1935870.1"/>
    <property type="molecule type" value="Genomic_DNA"/>
</dbReference>